<dbReference type="AlphaFoldDB" id="G8NZY8"/>
<dbReference type="Proteomes" id="UP000007113">
    <property type="component" value="Chromosome"/>
</dbReference>
<reference evidence="1 2" key="1">
    <citation type="submission" date="2011-11" db="EMBL/GenBank/DDBJ databases">
        <title>Complete sequence of Granulicella mallensis MP5ACTX8.</title>
        <authorList>
            <consortium name="US DOE Joint Genome Institute"/>
            <person name="Lucas S."/>
            <person name="Copeland A."/>
            <person name="Lapidus A."/>
            <person name="Cheng J.-F."/>
            <person name="Goodwin L."/>
            <person name="Pitluck S."/>
            <person name="Peters L."/>
            <person name="Lu M."/>
            <person name="Detter J.C."/>
            <person name="Han C."/>
            <person name="Tapia R."/>
            <person name="Land M."/>
            <person name="Hauser L."/>
            <person name="Kyrpides N."/>
            <person name="Ivanova N."/>
            <person name="Mikhailova N."/>
            <person name="Pagani I."/>
            <person name="Rawat S."/>
            <person name="Mannisto M."/>
            <person name="Haggblom M."/>
            <person name="Woyke T."/>
        </authorList>
    </citation>
    <scope>NUCLEOTIDE SEQUENCE [LARGE SCALE GENOMIC DNA]</scope>
    <source>
        <strain evidence="2">ATCC BAA-1857 / DSM 23137 / MP5ACTX8</strain>
    </source>
</reference>
<dbReference type="eggNOG" id="ENOG5030KI8">
    <property type="taxonomic scope" value="Bacteria"/>
</dbReference>
<evidence type="ECO:0000313" key="2">
    <source>
        <dbReference type="Proteomes" id="UP000007113"/>
    </source>
</evidence>
<dbReference type="OrthoDB" id="9157032at2"/>
<gene>
    <name evidence="1" type="ordered locus">AciX8_1361</name>
</gene>
<name>G8NZY8_GRAMM</name>
<evidence type="ECO:0000313" key="1">
    <source>
        <dbReference type="EMBL" id="AEU35704.1"/>
    </source>
</evidence>
<dbReference type="STRING" id="682795.AciX8_1361"/>
<dbReference type="InterPro" id="IPR054272">
    <property type="entry name" value="DUF7003"/>
</dbReference>
<sequence length="242" mass="27684">MPFDSAHILSILDRCCETFTFPMLDNGYVYLAGTHLSLYRSVSDWAMVIEVFGFSPRSGLPDTHIHTFASTLYNRDAPEKYVSREAYDRYIATNPHNDSRFIYPISEGAWLNGELAAESVEEIEIRNQTFRLPSLGEYKLRGIELEIPPQVQVFELCRFLSDATRAVLATPQEQRLSVLPDMTRILDLAEWHHPDVVNGELPSESETFQQLAQVLVTGEVEHYRPSLPSNTHWQNWPDAGRL</sequence>
<organism evidence="1 2">
    <name type="scientific">Granulicella mallensis (strain ATCC BAA-1857 / DSM 23137 / MP5ACTX8)</name>
    <dbReference type="NCBI Taxonomy" id="682795"/>
    <lineage>
        <taxon>Bacteria</taxon>
        <taxon>Pseudomonadati</taxon>
        <taxon>Acidobacteriota</taxon>
        <taxon>Terriglobia</taxon>
        <taxon>Terriglobales</taxon>
        <taxon>Acidobacteriaceae</taxon>
        <taxon>Granulicella</taxon>
    </lineage>
</organism>
<dbReference type="KEGG" id="gma:AciX8_1361"/>
<dbReference type="Pfam" id="PF22535">
    <property type="entry name" value="DUF7003"/>
    <property type="match status" value="1"/>
</dbReference>
<keyword evidence="2" id="KW-1185">Reference proteome</keyword>
<dbReference type="EMBL" id="CP003130">
    <property type="protein sequence ID" value="AEU35704.1"/>
    <property type="molecule type" value="Genomic_DNA"/>
</dbReference>
<accession>G8NZY8</accession>
<dbReference type="HOGENOM" id="CLU_100166_0_0_0"/>
<protein>
    <submittedName>
        <fullName evidence="1">Uncharacterized protein</fullName>
    </submittedName>
</protein>
<dbReference type="RefSeq" id="WP_014264584.1">
    <property type="nucleotide sequence ID" value="NC_016631.1"/>
</dbReference>
<proteinExistence type="predicted"/>